<dbReference type="AlphaFoldDB" id="A0A151ICN7"/>
<reference evidence="6 7" key="1">
    <citation type="submission" date="2016-03" db="EMBL/GenBank/DDBJ databases">
        <title>Cyphomyrmex costatus WGS genome.</title>
        <authorList>
            <person name="Nygaard S."/>
            <person name="Hu H."/>
            <person name="Boomsma J."/>
            <person name="Zhang G."/>
        </authorList>
    </citation>
    <scope>NUCLEOTIDE SEQUENCE [LARGE SCALE GENOMIC DNA]</scope>
    <source>
        <strain evidence="6">MS0001</strain>
        <tissue evidence="6">Whole body</tissue>
    </source>
</reference>
<keyword evidence="7" id="KW-1185">Reference proteome</keyword>
<dbReference type="InterPro" id="IPR001902">
    <property type="entry name" value="SLC26A/SulP_fam"/>
</dbReference>
<evidence type="ECO:0000313" key="6">
    <source>
        <dbReference type="EMBL" id="KYM97845.1"/>
    </source>
</evidence>
<protein>
    <submittedName>
        <fullName evidence="6">Putative sulfate permease C3H7.02</fullName>
    </submittedName>
</protein>
<name>A0A151ICN7_9HYME</name>
<gene>
    <name evidence="6" type="ORF">ALC62_11460</name>
</gene>
<proteinExistence type="predicted"/>
<evidence type="ECO:0000256" key="4">
    <source>
        <dbReference type="ARBA" id="ARBA00023136"/>
    </source>
</evidence>
<dbReference type="Pfam" id="PF00916">
    <property type="entry name" value="Sulfate_transp"/>
    <property type="match status" value="1"/>
</dbReference>
<evidence type="ECO:0000256" key="2">
    <source>
        <dbReference type="ARBA" id="ARBA00022692"/>
    </source>
</evidence>
<dbReference type="Proteomes" id="UP000078542">
    <property type="component" value="Unassembled WGS sequence"/>
</dbReference>
<evidence type="ECO:0000256" key="3">
    <source>
        <dbReference type="ARBA" id="ARBA00022989"/>
    </source>
</evidence>
<accession>A0A151ICN7</accession>
<feature type="non-terminal residue" evidence="6">
    <location>
        <position position="1"/>
    </location>
</feature>
<dbReference type="GO" id="GO:0055085">
    <property type="term" value="P:transmembrane transport"/>
    <property type="evidence" value="ECO:0007669"/>
    <property type="project" value="InterPro"/>
</dbReference>
<feature type="domain" description="SLC26A/SulP transporter" evidence="5">
    <location>
        <begin position="2"/>
        <end position="52"/>
    </location>
</feature>
<keyword evidence="2" id="KW-0812">Transmembrane</keyword>
<dbReference type="EMBL" id="KQ978028">
    <property type="protein sequence ID" value="KYM97845.1"/>
    <property type="molecule type" value="Genomic_DNA"/>
</dbReference>
<dbReference type="GO" id="GO:0016020">
    <property type="term" value="C:membrane"/>
    <property type="evidence" value="ECO:0007669"/>
    <property type="project" value="UniProtKB-SubCell"/>
</dbReference>
<dbReference type="PANTHER" id="PTHR11814">
    <property type="entry name" value="SULFATE TRANSPORTER"/>
    <property type="match status" value="1"/>
</dbReference>
<comment type="subcellular location">
    <subcellularLocation>
        <location evidence="1">Membrane</location>
        <topology evidence="1">Multi-pass membrane protein</topology>
    </subcellularLocation>
</comment>
<evidence type="ECO:0000313" key="7">
    <source>
        <dbReference type="Proteomes" id="UP000078542"/>
    </source>
</evidence>
<evidence type="ECO:0000256" key="1">
    <source>
        <dbReference type="ARBA" id="ARBA00004141"/>
    </source>
</evidence>
<organism evidence="6 7">
    <name type="scientific">Cyphomyrmex costatus</name>
    <dbReference type="NCBI Taxonomy" id="456900"/>
    <lineage>
        <taxon>Eukaryota</taxon>
        <taxon>Metazoa</taxon>
        <taxon>Ecdysozoa</taxon>
        <taxon>Arthropoda</taxon>
        <taxon>Hexapoda</taxon>
        <taxon>Insecta</taxon>
        <taxon>Pterygota</taxon>
        <taxon>Neoptera</taxon>
        <taxon>Endopterygota</taxon>
        <taxon>Hymenoptera</taxon>
        <taxon>Apocrita</taxon>
        <taxon>Aculeata</taxon>
        <taxon>Formicoidea</taxon>
        <taxon>Formicidae</taxon>
        <taxon>Myrmicinae</taxon>
        <taxon>Cyphomyrmex</taxon>
    </lineage>
</organism>
<dbReference type="InterPro" id="IPR011547">
    <property type="entry name" value="SLC26A/SulP_dom"/>
</dbReference>
<sequence>QGKSLDATQEMLTLGLCNVVGSFFQSMPVTGSFSRSAVNNASGVKTPLGGFYTG</sequence>
<keyword evidence="4" id="KW-0472">Membrane</keyword>
<dbReference type="STRING" id="456900.A0A151ICN7"/>
<evidence type="ECO:0000259" key="5">
    <source>
        <dbReference type="Pfam" id="PF00916"/>
    </source>
</evidence>
<keyword evidence="3" id="KW-1133">Transmembrane helix</keyword>